<evidence type="ECO:0000313" key="5">
    <source>
        <dbReference type="EMBL" id="KRT86357.1"/>
    </source>
</evidence>
<dbReference type="Proteomes" id="UP000051574">
    <property type="component" value="Unassembled WGS sequence"/>
</dbReference>
<evidence type="ECO:0000256" key="4">
    <source>
        <dbReference type="ARBA" id="ARBA00023274"/>
    </source>
</evidence>
<dbReference type="PANTHER" id="PTHR13014:SF3">
    <property type="entry name" value="LARGE RIBOSOMAL SUBUNIT PROTEIN ML65"/>
    <property type="match status" value="1"/>
</dbReference>
<dbReference type="AlphaFoldDB" id="A0A0T6BG78"/>
<evidence type="ECO:0000256" key="1">
    <source>
        <dbReference type="ARBA" id="ARBA00004173"/>
    </source>
</evidence>
<dbReference type="GO" id="GO:0005762">
    <property type="term" value="C:mitochondrial large ribosomal subunit"/>
    <property type="evidence" value="ECO:0007669"/>
    <property type="project" value="TreeGrafter"/>
</dbReference>
<organism evidence="5 6">
    <name type="scientific">Oryctes borbonicus</name>
    <dbReference type="NCBI Taxonomy" id="1629725"/>
    <lineage>
        <taxon>Eukaryota</taxon>
        <taxon>Metazoa</taxon>
        <taxon>Ecdysozoa</taxon>
        <taxon>Arthropoda</taxon>
        <taxon>Hexapoda</taxon>
        <taxon>Insecta</taxon>
        <taxon>Pterygota</taxon>
        <taxon>Neoptera</taxon>
        <taxon>Endopterygota</taxon>
        <taxon>Coleoptera</taxon>
        <taxon>Polyphaga</taxon>
        <taxon>Scarabaeiformia</taxon>
        <taxon>Scarabaeidae</taxon>
        <taxon>Dynastinae</taxon>
        <taxon>Oryctes</taxon>
    </lineage>
</organism>
<dbReference type="GO" id="GO:0003735">
    <property type="term" value="F:structural constituent of ribosome"/>
    <property type="evidence" value="ECO:0007669"/>
    <property type="project" value="InterPro"/>
</dbReference>
<dbReference type="EMBL" id="LJIG01000583">
    <property type="protein sequence ID" value="KRT86357.1"/>
    <property type="molecule type" value="Genomic_DNA"/>
</dbReference>
<dbReference type="InterPro" id="IPR039982">
    <property type="entry name" value="Ribosomal_mL65"/>
</dbReference>
<feature type="non-terminal residue" evidence="5">
    <location>
        <position position="404"/>
    </location>
</feature>
<dbReference type="OrthoDB" id="6041973at2759"/>
<evidence type="ECO:0000256" key="3">
    <source>
        <dbReference type="ARBA" id="ARBA00023128"/>
    </source>
</evidence>
<keyword evidence="6" id="KW-1185">Reference proteome</keyword>
<keyword evidence="2" id="KW-0689">Ribosomal protein</keyword>
<keyword evidence="4" id="KW-0687">Ribonucleoprotein</keyword>
<name>A0A0T6BG78_9SCAR</name>
<dbReference type="GO" id="GO:0006412">
    <property type="term" value="P:translation"/>
    <property type="evidence" value="ECO:0007669"/>
    <property type="project" value="InterPro"/>
</dbReference>
<gene>
    <name evidence="5" type="ORF">AMK59_2522</name>
</gene>
<proteinExistence type="predicted"/>
<keyword evidence="3" id="KW-0496">Mitochondrion</keyword>
<dbReference type="InterPro" id="IPR010793">
    <property type="entry name" value="Ribosomal_mL37/mL65"/>
</dbReference>
<accession>A0A0T6BG78</accession>
<reference evidence="5 6" key="1">
    <citation type="submission" date="2015-09" db="EMBL/GenBank/DDBJ databases">
        <title>Draft genome of the scarab beetle Oryctes borbonicus.</title>
        <authorList>
            <person name="Meyer J.M."/>
            <person name="Markov G.V."/>
            <person name="Baskaran P."/>
            <person name="Herrmann M."/>
            <person name="Sommer R.J."/>
            <person name="Roedelsperger C."/>
        </authorList>
    </citation>
    <scope>NUCLEOTIDE SEQUENCE [LARGE SCALE GENOMIC DNA]</scope>
    <source>
        <strain evidence="5">OB123</strain>
        <tissue evidence="5">Whole animal</tissue>
    </source>
</reference>
<sequence length="404" mass="47393">MSLIRLPRNIAKQLPLYRKLSTAVLNDEEYTATPNYPPILDLSPEKVLEHKKEASYEELRNVKTIEEKLLNDEEYTATPNYPPILDLSPEKVLEHKKEASYEELRNVKTIEEKQIKLNMPKYYGFKCYMFDEGEIPYGQLPLVQHITRTHLILKDELPEYYNQINVDDLVSGIKSDIEEVLVLEYNHYRRKHDVSNEEIDIEARDRLLTRSICHQINRSLMNNMSRTFSHLQNAQIDLDPRIESFWFAGGMDPPENIKKYRRGMEWQKHKENEPTNRAIQYIGTPLLHLRSRLPLLPIIAFKEATNEDFKVPFFKYDPRVVGTLTTHRHVTNIPGFWPGDSYEHGLLSYHSREHLINRNFPHDNVDALHRQGILASFGWLNAQANYLGFTTYNDITYPLVTQCA</sequence>
<dbReference type="PANTHER" id="PTHR13014">
    <property type="entry name" value="MITOCHONDRIAL 28S RIBOSOMAL PROTEIN S30/P52 PRO-APOTOTIC PROTEIN"/>
    <property type="match status" value="1"/>
</dbReference>
<protein>
    <recommendedName>
        <fullName evidence="7">28S ribosomal protein S30, mitochondrial</fullName>
    </recommendedName>
</protein>
<evidence type="ECO:0000256" key="2">
    <source>
        <dbReference type="ARBA" id="ARBA00022980"/>
    </source>
</evidence>
<evidence type="ECO:0000313" key="6">
    <source>
        <dbReference type="Proteomes" id="UP000051574"/>
    </source>
</evidence>
<dbReference type="Pfam" id="PF07147">
    <property type="entry name" value="PDCD9"/>
    <property type="match status" value="2"/>
</dbReference>
<comment type="caution">
    <text evidence="5">The sequence shown here is derived from an EMBL/GenBank/DDBJ whole genome shotgun (WGS) entry which is preliminary data.</text>
</comment>
<comment type="subcellular location">
    <subcellularLocation>
        <location evidence="1">Mitochondrion</location>
    </subcellularLocation>
</comment>
<evidence type="ECO:0008006" key="7">
    <source>
        <dbReference type="Google" id="ProtNLM"/>
    </source>
</evidence>